<accession>A0A087TW36</accession>
<dbReference type="OrthoDB" id="6435703at2759"/>
<evidence type="ECO:0000313" key="2">
    <source>
        <dbReference type="Proteomes" id="UP000054359"/>
    </source>
</evidence>
<keyword evidence="2" id="KW-1185">Reference proteome</keyword>
<organism evidence="1 2">
    <name type="scientific">Stegodyphus mimosarum</name>
    <name type="common">African social velvet spider</name>
    <dbReference type="NCBI Taxonomy" id="407821"/>
    <lineage>
        <taxon>Eukaryota</taxon>
        <taxon>Metazoa</taxon>
        <taxon>Ecdysozoa</taxon>
        <taxon>Arthropoda</taxon>
        <taxon>Chelicerata</taxon>
        <taxon>Arachnida</taxon>
        <taxon>Araneae</taxon>
        <taxon>Araneomorphae</taxon>
        <taxon>Entelegynae</taxon>
        <taxon>Eresoidea</taxon>
        <taxon>Eresidae</taxon>
        <taxon>Stegodyphus</taxon>
    </lineage>
</organism>
<gene>
    <name evidence="1" type="ORF">X975_26694</name>
</gene>
<dbReference type="EMBL" id="KK117015">
    <property type="protein sequence ID" value="KFM69325.1"/>
    <property type="molecule type" value="Genomic_DNA"/>
</dbReference>
<protein>
    <submittedName>
        <fullName evidence="1">Uncharacterized protein</fullName>
    </submittedName>
</protein>
<feature type="non-terminal residue" evidence="1">
    <location>
        <position position="60"/>
    </location>
</feature>
<name>A0A087TW36_STEMI</name>
<sequence>MTDGLSLGVKDGPLNFGEMGSAFRVVTPKRPREGIPGVGVPTLTAASLRPSFPLLADGLP</sequence>
<dbReference type="Proteomes" id="UP000054359">
    <property type="component" value="Unassembled WGS sequence"/>
</dbReference>
<dbReference type="AlphaFoldDB" id="A0A087TW36"/>
<proteinExistence type="predicted"/>
<reference evidence="1 2" key="1">
    <citation type="submission" date="2013-11" db="EMBL/GenBank/DDBJ databases">
        <title>Genome sequencing of Stegodyphus mimosarum.</title>
        <authorList>
            <person name="Bechsgaard J."/>
        </authorList>
    </citation>
    <scope>NUCLEOTIDE SEQUENCE [LARGE SCALE GENOMIC DNA]</scope>
</reference>
<evidence type="ECO:0000313" key="1">
    <source>
        <dbReference type="EMBL" id="KFM69325.1"/>
    </source>
</evidence>